<evidence type="ECO:0000259" key="11">
    <source>
        <dbReference type="Pfam" id="PF14681"/>
    </source>
</evidence>
<dbReference type="InterPro" id="IPR050054">
    <property type="entry name" value="UPRTase/APRTase"/>
</dbReference>
<evidence type="ECO:0000256" key="3">
    <source>
        <dbReference type="ARBA" id="ARBA00009516"/>
    </source>
</evidence>
<feature type="domain" description="Phosphoribosyltransferase" evidence="11">
    <location>
        <begin position="28"/>
        <end position="231"/>
    </location>
</feature>
<name>A0A317Y089_9BASI</name>
<dbReference type="FunFam" id="3.40.50.2020:FF:000003">
    <property type="entry name" value="Uracil phosphoribosyltransferase"/>
    <property type="match status" value="1"/>
</dbReference>
<dbReference type="NCBIfam" id="NF001097">
    <property type="entry name" value="PRK00129.1"/>
    <property type="match status" value="1"/>
</dbReference>
<protein>
    <recommendedName>
        <fullName evidence="4">uracil phosphoribosyltransferase</fullName>
        <ecNumber evidence="4">2.4.2.9</ecNumber>
    </recommendedName>
    <alternativeName>
        <fullName evidence="10">UMP pyrophosphorylase</fullName>
    </alternativeName>
</protein>
<dbReference type="Proteomes" id="UP000246740">
    <property type="component" value="Unassembled WGS sequence"/>
</dbReference>
<evidence type="ECO:0000256" key="5">
    <source>
        <dbReference type="ARBA" id="ARBA00022533"/>
    </source>
</evidence>
<evidence type="ECO:0000256" key="4">
    <source>
        <dbReference type="ARBA" id="ARBA00011894"/>
    </source>
</evidence>
<comment type="cofactor">
    <cofactor evidence="1">
        <name>Mg(2+)</name>
        <dbReference type="ChEBI" id="CHEBI:18420"/>
    </cofactor>
</comment>
<dbReference type="Gene3D" id="3.40.50.2020">
    <property type="match status" value="1"/>
</dbReference>
<dbReference type="PANTHER" id="PTHR32315:SF4">
    <property type="entry name" value="URACIL PHOSPHORIBOSYLTRANSFERASE, CHLOROPLASTIC"/>
    <property type="match status" value="1"/>
</dbReference>
<keyword evidence="7 12" id="KW-0808">Transferase</keyword>
<keyword evidence="6 12" id="KW-0328">Glycosyltransferase</keyword>
<dbReference type="FunCoup" id="A0A317Y089">
    <property type="interactions" value="71"/>
</dbReference>
<dbReference type="GO" id="GO:0004845">
    <property type="term" value="F:uracil phosphoribosyltransferase activity"/>
    <property type="evidence" value="ECO:0007669"/>
    <property type="project" value="UniProtKB-EC"/>
</dbReference>
<comment type="pathway">
    <text evidence="2">Pyrimidine metabolism; UMP biosynthesis via salvage pathway; UMP from uracil: step 1/1.</text>
</comment>
<dbReference type="GO" id="GO:0005737">
    <property type="term" value="C:cytoplasm"/>
    <property type="evidence" value="ECO:0007669"/>
    <property type="project" value="UniProtKB-ARBA"/>
</dbReference>
<dbReference type="Pfam" id="PF14681">
    <property type="entry name" value="UPRTase"/>
    <property type="match status" value="1"/>
</dbReference>
<dbReference type="EC" id="2.4.2.9" evidence="4"/>
<keyword evidence="8" id="KW-0547">Nucleotide-binding</keyword>
<dbReference type="InterPro" id="IPR000836">
    <property type="entry name" value="PRTase_dom"/>
</dbReference>
<sequence length="233" mass="25379">MTPARNPLLKIRDTTESHKMASSNVHIVEHPLISHHLANLRLADTSPKEFRSLIRNISTILCIEASQELPVKRVQGKGPLAQFQGEQLSERIGLVPILRAGLGMTDACLELLPENTSVLHIGLFREKVSLQPVEYYNKLPVSPTVDSVIILDPLIATGGTAIAGIQMILDWGIPVEKIKFLCVLASQPGLENVTKAVPGLEIWVGHVDPELSEKGLILPGLGDTGDRLFDTLT</sequence>
<dbReference type="STRING" id="1882483.A0A317Y089"/>
<evidence type="ECO:0000313" key="13">
    <source>
        <dbReference type="Proteomes" id="UP000246740"/>
    </source>
</evidence>
<dbReference type="PANTHER" id="PTHR32315">
    <property type="entry name" value="ADENINE PHOSPHORIBOSYLTRANSFERASE"/>
    <property type="match status" value="1"/>
</dbReference>
<dbReference type="CDD" id="cd06223">
    <property type="entry name" value="PRTases_typeI"/>
    <property type="match status" value="1"/>
</dbReference>
<evidence type="ECO:0000256" key="9">
    <source>
        <dbReference type="ARBA" id="ARBA00023134"/>
    </source>
</evidence>
<dbReference type="GO" id="GO:0005525">
    <property type="term" value="F:GTP binding"/>
    <property type="evidence" value="ECO:0007669"/>
    <property type="project" value="UniProtKB-KW"/>
</dbReference>
<keyword evidence="5" id="KW-0021">Allosteric enzyme</keyword>
<evidence type="ECO:0000256" key="2">
    <source>
        <dbReference type="ARBA" id="ARBA00005180"/>
    </source>
</evidence>
<evidence type="ECO:0000256" key="10">
    <source>
        <dbReference type="ARBA" id="ARBA00031082"/>
    </source>
</evidence>
<keyword evidence="13" id="KW-1185">Reference proteome</keyword>
<evidence type="ECO:0000313" key="12">
    <source>
        <dbReference type="EMBL" id="PWZ02961.1"/>
    </source>
</evidence>
<evidence type="ECO:0000256" key="8">
    <source>
        <dbReference type="ARBA" id="ARBA00022741"/>
    </source>
</evidence>
<evidence type="ECO:0000256" key="7">
    <source>
        <dbReference type="ARBA" id="ARBA00022679"/>
    </source>
</evidence>
<dbReference type="EMBL" id="KZ819188">
    <property type="protein sequence ID" value="PWZ02961.1"/>
    <property type="molecule type" value="Genomic_DNA"/>
</dbReference>
<keyword evidence="9" id="KW-0342">GTP-binding</keyword>
<gene>
    <name evidence="12" type="ORF">BCV70DRAFT_214450</name>
</gene>
<dbReference type="OrthoDB" id="10257085at2759"/>
<dbReference type="AlphaFoldDB" id="A0A317Y089"/>
<proteinExistence type="inferred from homology"/>
<dbReference type="InParanoid" id="A0A317Y089"/>
<evidence type="ECO:0000256" key="6">
    <source>
        <dbReference type="ARBA" id="ARBA00022676"/>
    </source>
</evidence>
<dbReference type="SUPFAM" id="SSF53271">
    <property type="entry name" value="PRTase-like"/>
    <property type="match status" value="1"/>
</dbReference>
<organism evidence="12 13">
    <name type="scientific">Testicularia cyperi</name>
    <dbReference type="NCBI Taxonomy" id="1882483"/>
    <lineage>
        <taxon>Eukaryota</taxon>
        <taxon>Fungi</taxon>
        <taxon>Dikarya</taxon>
        <taxon>Basidiomycota</taxon>
        <taxon>Ustilaginomycotina</taxon>
        <taxon>Ustilaginomycetes</taxon>
        <taxon>Ustilaginales</taxon>
        <taxon>Anthracoideaceae</taxon>
        <taxon>Testicularia</taxon>
    </lineage>
</organism>
<reference evidence="12 13" key="1">
    <citation type="journal article" date="2018" name="Mol. Biol. Evol.">
        <title>Broad Genomic Sampling Reveals a Smut Pathogenic Ancestry of the Fungal Clade Ustilaginomycotina.</title>
        <authorList>
            <person name="Kijpornyongpan T."/>
            <person name="Mondo S.J."/>
            <person name="Barry K."/>
            <person name="Sandor L."/>
            <person name="Lee J."/>
            <person name="Lipzen A."/>
            <person name="Pangilinan J."/>
            <person name="LaButti K."/>
            <person name="Hainaut M."/>
            <person name="Henrissat B."/>
            <person name="Grigoriev I.V."/>
            <person name="Spatafora J.W."/>
            <person name="Aime M.C."/>
        </authorList>
    </citation>
    <scope>NUCLEOTIDE SEQUENCE [LARGE SCALE GENOMIC DNA]</scope>
    <source>
        <strain evidence="12 13">MCA 3645</strain>
    </source>
</reference>
<comment type="similarity">
    <text evidence="3">Belongs to the UPRTase family.</text>
</comment>
<dbReference type="InterPro" id="IPR029057">
    <property type="entry name" value="PRTase-like"/>
</dbReference>
<evidence type="ECO:0000256" key="1">
    <source>
        <dbReference type="ARBA" id="ARBA00001946"/>
    </source>
</evidence>
<accession>A0A317Y089</accession>